<evidence type="ECO:0000313" key="6">
    <source>
        <dbReference type="EMBL" id="MBN9644423.1"/>
    </source>
</evidence>
<keyword evidence="7" id="KW-1185">Reference proteome</keyword>
<dbReference type="InterPro" id="IPR015854">
    <property type="entry name" value="ABC_transpr_LolD-like"/>
</dbReference>
<dbReference type="PROSITE" id="PS50893">
    <property type="entry name" value="ABC_TRANSPORTER_2"/>
    <property type="match status" value="1"/>
</dbReference>
<keyword evidence="1" id="KW-0813">Transport</keyword>
<dbReference type="PANTHER" id="PTHR24220:SF685">
    <property type="entry name" value="ABC TRANSPORTER RELATED"/>
    <property type="match status" value="1"/>
</dbReference>
<name>A0A939IXU4_9CORY</name>
<evidence type="ECO:0000256" key="1">
    <source>
        <dbReference type="ARBA" id="ARBA00022448"/>
    </source>
</evidence>
<feature type="compositionally biased region" description="Low complexity" evidence="4">
    <location>
        <begin position="240"/>
        <end position="259"/>
    </location>
</feature>
<feature type="domain" description="ABC transporter" evidence="5">
    <location>
        <begin position="10"/>
        <end position="248"/>
    </location>
</feature>
<dbReference type="FunFam" id="3.40.50.300:FF:000032">
    <property type="entry name" value="Export ABC transporter ATP-binding protein"/>
    <property type="match status" value="1"/>
</dbReference>
<accession>A0A939IXU4</accession>
<dbReference type="PROSITE" id="PS00211">
    <property type="entry name" value="ABC_TRANSPORTER_1"/>
    <property type="match status" value="1"/>
</dbReference>
<dbReference type="SUPFAM" id="SSF52540">
    <property type="entry name" value="P-loop containing nucleoside triphosphate hydrolases"/>
    <property type="match status" value="1"/>
</dbReference>
<dbReference type="Gene3D" id="3.40.50.300">
    <property type="entry name" value="P-loop containing nucleotide triphosphate hydrolases"/>
    <property type="match status" value="1"/>
</dbReference>
<protein>
    <submittedName>
        <fullName evidence="6">ABC transporter ATP-binding protein</fullName>
    </submittedName>
</protein>
<dbReference type="PANTHER" id="PTHR24220">
    <property type="entry name" value="IMPORT ATP-BINDING PROTEIN"/>
    <property type="match status" value="1"/>
</dbReference>
<dbReference type="Proteomes" id="UP000664332">
    <property type="component" value="Unassembled WGS sequence"/>
</dbReference>
<gene>
    <name evidence="6" type="ORF">JZY06_07335</name>
</gene>
<keyword evidence="2" id="KW-0547">Nucleotide-binding</keyword>
<dbReference type="GO" id="GO:0016887">
    <property type="term" value="F:ATP hydrolysis activity"/>
    <property type="evidence" value="ECO:0007669"/>
    <property type="project" value="InterPro"/>
</dbReference>
<dbReference type="GO" id="GO:0022857">
    <property type="term" value="F:transmembrane transporter activity"/>
    <property type="evidence" value="ECO:0007669"/>
    <property type="project" value="TreeGrafter"/>
</dbReference>
<dbReference type="SMART" id="SM00382">
    <property type="entry name" value="AAA"/>
    <property type="match status" value="1"/>
</dbReference>
<keyword evidence="3 6" id="KW-0067">ATP-binding</keyword>
<evidence type="ECO:0000313" key="7">
    <source>
        <dbReference type="Proteomes" id="UP000664332"/>
    </source>
</evidence>
<evidence type="ECO:0000256" key="2">
    <source>
        <dbReference type="ARBA" id="ARBA00022741"/>
    </source>
</evidence>
<dbReference type="CDD" id="cd03255">
    <property type="entry name" value="ABC_MJ0796_LolCDE_FtsE"/>
    <property type="match status" value="1"/>
</dbReference>
<dbReference type="GO" id="GO:0098796">
    <property type="term" value="C:membrane protein complex"/>
    <property type="evidence" value="ECO:0007669"/>
    <property type="project" value="UniProtKB-ARBA"/>
</dbReference>
<dbReference type="InterPro" id="IPR003593">
    <property type="entry name" value="AAA+_ATPase"/>
</dbReference>
<dbReference type="EMBL" id="JAFLEQ010000012">
    <property type="protein sequence ID" value="MBN9644423.1"/>
    <property type="molecule type" value="Genomic_DNA"/>
</dbReference>
<sequence>MNATTNTPALVMDSVTRRYPDGPTEIVALNEVSLTVNPGELVAVMGPSGSGKSTLLQIAGTLDSPSTGTVTVAGTDVSHMSAADKAEMRRKHVGFVFQSYNLVETLTVAENVALPLELDGVAAATARGQAVKALDNIGLADLADRFPAEVSGGERQRVAIARGLVGTRRLILADEPTGALDTSTAEAVMGLIREQVDRGAAAVVVTHEPRFAAWADRVIYLRDGRMVSPAHSSYRVPAQPTGDAAAGATDPGNGNRKEV</sequence>
<evidence type="ECO:0000256" key="4">
    <source>
        <dbReference type="SAM" id="MobiDB-lite"/>
    </source>
</evidence>
<dbReference type="RefSeq" id="WP_207278910.1">
    <property type="nucleotide sequence ID" value="NZ_JAFLEQ010000012.1"/>
</dbReference>
<feature type="region of interest" description="Disordered" evidence="4">
    <location>
        <begin position="231"/>
        <end position="259"/>
    </location>
</feature>
<dbReference type="Pfam" id="PF00005">
    <property type="entry name" value="ABC_tran"/>
    <property type="match status" value="1"/>
</dbReference>
<dbReference type="InterPro" id="IPR017911">
    <property type="entry name" value="MacB-like_ATP-bd"/>
</dbReference>
<dbReference type="GO" id="GO:0005524">
    <property type="term" value="F:ATP binding"/>
    <property type="evidence" value="ECO:0007669"/>
    <property type="project" value="UniProtKB-KW"/>
</dbReference>
<comment type="caution">
    <text evidence="6">The sequence shown here is derived from an EMBL/GenBank/DDBJ whole genome shotgun (WGS) entry which is preliminary data.</text>
</comment>
<dbReference type="InterPro" id="IPR027417">
    <property type="entry name" value="P-loop_NTPase"/>
</dbReference>
<dbReference type="GO" id="GO:0005886">
    <property type="term" value="C:plasma membrane"/>
    <property type="evidence" value="ECO:0007669"/>
    <property type="project" value="TreeGrafter"/>
</dbReference>
<evidence type="ECO:0000259" key="5">
    <source>
        <dbReference type="PROSITE" id="PS50893"/>
    </source>
</evidence>
<dbReference type="AlphaFoldDB" id="A0A939IXU4"/>
<reference evidence="6" key="1">
    <citation type="submission" date="2021-03" db="EMBL/GenBank/DDBJ databases">
        <authorList>
            <person name="Sun Q."/>
        </authorList>
    </citation>
    <scope>NUCLEOTIDE SEQUENCE</scope>
    <source>
        <strain evidence="6">CCM 8862</strain>
    </source>
</reference>
<proteinExistence type="predicted"/>
<organism evidence="6 7">
    <name type="scientific">Corynebacterium mendelii</name>
    <dbReference type="NCBI Taxonomy" id="2765362"/>
    <lineage>
        <taxon>Bacteria</taxon>
        <taxon>Bacillati</taxon>
        <taxon>Actinomycetota</taxon>
        <taxon>Actinomycetes</taxon>
        <taxon>Mycobacteriales</taxon>
        <taxon>Corynebacteriaceae</taxon>
        <taxon>Corynebacterium</taxon>
    </lineage>
</organism>
<dbReference type="InterPro" id="IPR017871">
    <property type="entry name" value="ABC_transporter-like_CS"/>
</dbReference>
<dbReference type="InterPro" id="IPR003439">
    <property type="entry name" value="ABC_transporter-like_ATP-bd"/>
</dbReference>
<evidence type="ECO:0000256" key="3">
    <source>
        <dbReference type="ARBA" id="ARBA00022840"/>
    </source>
</evidence>